<dbReference type="CDD" id="cd11614">
    <property type="entry name" value="SAF_CpaB_FlgA_like"/>
    <property type="match status" value="1"/>
</dbReference>
<evidence type="ECO:0000313" key="6">
    <source>
        <dbReference type="EMBL" id="MFL9923723.1"/>
    </source>
</evidence>
<dbReference type="Proteomes" id="UP001629246">
    <property type="component" value="Unassembled WGS sequence"/>
</dbReference>
<protein>
    <submittedName>
        <fullName evidence="6">Flagellar basal body P-ring formation chaperone FlgA</fullName>
    </submittedName>
</protein>
<evidence type="ECO:0000313" key="7">
    <source>
        <dbReference type="Proteomes" id="UP001629246"/>
    </source>
</evidence>
<feature type="domain" description="SAF" evidence="5">
    <location>
        <begin position="128"/>
        <end position="190"/>
    </location>
</feature>
<evidence type="ECO:0000259" key="5">
    <source>
        <dbReference type="SMART" id="SM00858"/>
    </source>
</evidence>
<keyword evidence="2 4" id="KW-0732">Signal</keyword>
<reference evidence="6 7" key="1">
    <citation type="journal article" date="2024" name="Chem. Sci.">
        <title>Discovery of megapolipeptins by genome mining of a Burkholderiales bacteria collection.</title>
        <authorList>
            <person name="Paulo B.S."/>
            <person name="Recchia M.J.J."/>
            <person name="Lee S."/>
            <person name="Fergusson C.H."/>
            <person name="Romanowski S.B."/>
            <person name="Hernandez A."/>
            <person name="Krull N."/>
            <person name="Liu D.Y."/>
            <person name="Cavanagh H."/>
            <person name="Bos A."/>
            <person name="Gray C.A."/>
            <person name="Murphy B.T."/>
            <person name="Linington R.G."/>
            <person name="Eustaquio A.S."/>
        </authorList>
    </citation>
    <scope>NUCLEOTIDE SEQUENCE [LARGE SCALE GENOMIC DNA]</scope>
    <source>
        <strain evidence="6 7">RL21-008-BIB-A</strain>
    </source>
</reference>
<dbReference type="EMBL" id="JAQQFM010000002">
    <property type="protein sequence ID" value="MFL9923723.1"/>
    <property type="molecule type" value="Genomic_DNA"/>
</dbReference>
<feature type="chain" id="PRO_5046324388" evidence="4">
    <location>
        <begin position="31"/>
        <end position="252"/>
    </location>
</feature>
<sequence length="252" mass="26712">MKFSPRLLLHSLTSLLFALPLLCAPFVTQAQNLPGDAGLNGQNPPRQKLADLQQAAEQFLKQQTSGMPGQITISVDPVDSRLILAACLEPQAFMPNGARLWGKTTVGLKCVAPSPWTIYVRANVQVMADYFVTATPLAQGQTIGPNDVTRLKGDLSTLPTGVITEESQAVGRVAAMSLRAGTPLRMDAIRNQRVVQQGQPVRVVSIGAGFQISTEARALTNATEGQLAQAKTSAGQVVSGIAKPGGILEINY</sequence>
<keyword evidence="6" id="KW-0282">Flagellum</keyword>
<evidence type="ECO:0000256" key="1">
    <source>
        <dbReference type="ARBA" id="ARBA00004418"/>
    </source>
</evidence>
<dbReference type="RefSeq" id="WP_408155624.1">
    <property type="nucleotide sequence ID" value="NZ_JAQQFM010000002.1"/>
</dbReference>
<dbReference type="Gene3D" id="2.30.30.760">
    <property type="match status" value="1"/>
</dbReference>
<comment type="subcellular location">
    <subcellularLocation>
        <location evidence="1">Periplasm</location>
    </subcellularLocation>
</comment>
<proteinExistence type="predicted"/>
<dbReference type="Gene3D" id="3.90.1210.10">
    <property type="entry name" value="Antifreeze-like/N-acetylneuraminic acid synthase C-terminal domain"/>
    <property type="match status" value="1"/>
</dbReference>
<evidence type="ECO:0000256" key="2">
    <source>
        <dbReference type="ARBA" id="ARBA00022729"/>
    </source>
</evidence>
<organism evidence="6 7">
    <name type="scientific">Herbaspirillum lusitanum</name>
    <dbReference type="NCBI Taxonomy" id="213312"/>
    <lineage>
        <taxon>Bacteria</taxon>
        <taxon>Pseudomonadati</taxon>
        <taxon>Pseudomonadota</taxon>
        <taxon>Betaproteobacteria</taxon>
        <taxon>Burkholderiales</taxon>
        <taxon>Oxalobacteraceae</taxon>
        <taxon>Herbaspirillum</taxon>
    </lineage>
</organism>
<gene>
    <name evidence="6" type="primary">flgA</name>
    <name evidence="6" type="ORF">PQR62_05595</name>
</gene>
<name>A0ABW9A4X6_9BURK</name>
<keyword evidence="3" id="KW-0574">Periplasm</keyword>
<dbReference type="SMART" id="SM00858">
    <property type="entry name" value="SAF"/>
    <property type="match status" value="1"/>
</dbReference>
<dbReference type="NCBIfam" id="TIGR03170">
    <property type="entry name" value="flgA_cterm"/>
    <property type="match status" value="1"/>
</dbReference>
<dbReference type="Pfam" id="PF13144">
    <property type="entry name" value="ChapFlgA"/>
    <property type="match status" value="1"/>
</dbReference>
<feature type="signal peptide" evidence="4">
    <location>
        <begin position="1"/>
        <end position="30"/>
    </location>
</feature>
<dbReference type="PANTHER" id="PTHR36307">
    <property type="entry name" value="FLAGELLA BASAL BODY P-RING FORMATION PROTEIN FLGA"/>
    <property type="match status" value="1"/>
</dbReference>
<accession>A0ABW9A4X6</accession>
<keyword evidence="7" id="KW-1185">Reference proteome</keyword>
<comment type="caution">
    <text evidence="6">The sequence shown here is derived from an EMBL/GenBank/DDBJ whole genome shotgun (WGS) entry which is preliminary data.</text>
</comment>
<keyword evidence="6" id="KW-0966">Cell projection</keyword>
<dbReference type="InterPro" id="IPR013974">
    <property type="entry name" value="SAF"/>
</dbReference>
<dbReference type="Pfam" id="PF17656">
    <property type="entry name" value="ChapFlgA_N"/>
    <property type="match status" value="1"/>
</dbReference>
<dbReference type="PANTHER" id="PTHR36307:SF1">
    <property type="entry name" value="FLAGELLA BASAL BODY P-RING FORMATION PROTEIN FLGA"/>
    <property type="match status" value="1"/>
</dbReference>
<dbReference type="InterPro" id="IPR041231">
    <property type="entry name" value="FlgA_N"/>
</dbReference>
<dbReference type="InterPro" id="IPR017585">
    <property type="entry name" value="SAF_FlgA"/>
</dbReference>
<dbReference type="InterPro" id="IPR039246">
    <property type="entry name" value="Flagellar_FlgA"/>
</dbReference>
<keyword evidence="6" id="KW-0969">Cilium</keyword>
<evidence type="ECO:0000256" key="3">
    <source>
        <dbReference type="ARBA" id="ARBA00022764"/>
    </source>
</evidence>
<evidence type="ECO:0000256" key="4">
    <source>
        <dbReference type="SAM" id="SignalP"/>
    </source>
</evidence>